<dbReference type="CDD" id="cd16936">
    <property type="entry name" value="HATPase_RsbW-like"/>
    <property type="match status" value="1"/>
</dbReference>
<dbReference type="GO" id="GO:0005524">
    <property type="term" value="F:ATP binding"/>
    <property type="evidence" value="ECO:0007669"/>
    <property type="project" value="UniProtKB-KW"/>
</dbReference>
<keyword evidence="1" id="KW-0418">Kinase</keyword>
<dbReference type="Gene3D" id="3.30.565.10">
    <property type="entry name" value="Histidine kinase-like ATPase, C-terminal domain"/>
    <property type="match status" value="1"/>
</dbReference>
<evidence type="ECO:0000313" key="4">
    <source>
        <dbReference type="Proteomes" id="UP001589568"/>
    </source>
</evidence>
<reference evidence="3 4" key="1">
    <citation type="submission" date="2024-09" db="EMBL/GenBank/DDBJ databases">
        <authorList>
            <person name="Sun Q."/>
            <person name="Mori K."/>
        </authorList>
    </citation>
    <scope>NUCLEOTIDE SEQUENCE [LARGE SCALE GENOMIC DNA]</scope>
    <source>
        <strain evidence="3 4">JCM 3324</strain>
    </source>
</reference>
<sequence length="136" mass="14647">MELGMALSIPLENASVSLTRNVLDVALKRCGVPRDARHDIGLALTEACANAVRHSDAERDYQVDAALHRDRCVVEVTDHGSGFAIEDFGEGAPPDAEGGRGLHLIHALTDRVEIRHHRGRGVTVHFEKVLDAALAG</sequence>
<dbReference type="InterPro" id="IPR036890">
    <property type="entry name" value="HATPase_C_sf"/>
</dbReference>
<dbReference type="SUPFAM" id="SSF55874">
    <property type="entry name" value="ATPase domain of HSP90 chaperone/DNA topoisomerase II/histidine kinase"/>
    <property type="match status" value="1"/>
</dbReference>
<keyword evidence="4" id="KW-1185">Reference proteome</keyword>
<accession>A0ABV5NTW0</accession>
<keyword evidence="3" id="KW-0067">ATP-binding</keyword>
<name>A0ABV5NTW0_9ACTN</name>
<dbReference type="Proteomes" id="UP001589568">
    <property type="component" value="Unassembled WGS sequence"/>
</dbReference>
<dbReference type="InterPro" id="IPR003594">
    <property type="entry name" value="HATPase_dom"/>
</dbReference>
<gene>
    <name evidence="3" type="ORF">ACFFR3_29910</name>
</gene>
<dbReference type="PANTHER" id="PTHR35526:SF3">
    <property type="entry name" value="ANTI-SIGMA-F FACTOR RSBW"/>
    <property type="match status" value="1"/>
</dbReference>
<keyword evidence="1" id="KW-0808">Transferase</keyword>
<comment type="caution">
    <text evidence="3">The sequence shown here is derived from an EMBL/GenBank/DDBJ whole genome shotgun (WGS) entry which is preliminary data.</text>
</comment>
<dbReference type="PANTHER" id="PTHR35526">
    <property type="entry name" value="ANTI-SIGMA-F FACTOR RSBW-RELATED"/>
    <property type="match status" value="1"/>
</dbReference>
<organism evidence="3 4">
    <name type="scientific">Nonomuraea salmonea</name>
    <dbReference type="NCBI Taxonomy" id="46181"/>
    <lineage>
        <taxon>Bacteria</taxon>
        <taxon>Bacillati</taxon>
        <taxon>Actinomycetota</taxon>
        <taxon>Actinomycetes</taxon>
        <taxon>Streptosporangiales</taxon>
        <taxon>Streptosporangiaceae</taxon>
        <taxon>Nonomuraea</taxon>
    </lineage>
</organism>
<dbReference type="Pfam" id="PF13581">
    <property type="entry name" value="HATPase_c_2"/>
    <property type="match status" value="1"/>
</dbReference>
<dbReference type="InterPro" id="IPR050267">
    <property type="entry name" value="Anti-sigma-factor_SerPK"/>
</dbReference>
<evidence type="ECO:0000256" key="1">
    <source>
        <dbReference type="ARBA" id="ARBA00022527"/>
    </source>
</evidence>
<evidence type="ECO:0000259" key="2">
    <source>
        <dbReference type="Pfam" id="PF13581"/>
    </source>
</evidence>
<evidence type="ECO:0000313" key="3">
    <source>
        <dbReference type="EMBL" id="MFB9473730.1"/>
    </source>
</evidence>
<feature type="domain" description="Histidine kinase/HSP90-like ATPase" evidence="2">
    <location>
        <begin position="10"/>
        <end position="126"/>
    </location>
</feature>
<keyword evidence="3" id="KW-0547">Nucleotide-binding</keyword>
<keyword evidence="1" id="KW-0723">Serine/threonine-protein kinase</keyword>
<dbReference type="RefSeq" id="WP_364378516.1">
    <property type="nucleotide sequence ID" value="NZ_JBHMCF010000036.1"/>
</dbReference>
<protein>
    <submittedName>
        <fullName evidence="3">ATP-binding protein</fullName>
    </submittedName>
</protein>
<dbReference type="EMBL" id="JBHMCF010000036">
    <property type="protein sequence ID" value="MFB9473730.1"/>
    <property type="molecule type" value="Genomic_DNA"/>
</dbReference>
<proteinExistence type="predicted"/>